<feature type="region of interest" description="Disordered" evidence="1">
    <location>
        <begin position="505"/>
        <end position="529"/>
    </location>
</feature>
<evidence type="ECO:0000313" key="2">
    <source>
        <dbReference type="EMBL" id="ADH85106.1"/>
    </source>
</evidence>
<dbReference type="AlphaFoldDB" id="D6YZU9"/>
<gene>
    <name evidence="2" type="ordered locus">DaAHT2_0400</name>
</gene>
<dbReference type="Proteomes" id="UP000001508">
    <property type="component" value="Chromosome"/>
</dbReference>
<evidence type="ECO:0000256" key="1">
    <source>
        <dbReference type="SAM" id="MobiDB-lite"/>
    </source>
</evidence>
<evidence type="ECO:0000313" key="3">
    <source>
        <dbReference type="Proteomes" id="UP000001508"/>
    </source>
</evidence>
<dbReference type="InParanoid" id="D6YZU9"/>
<dbReference type="HOGENOM" id="CLU_551987_0_0_7"/>
<dbReference type="Gene3D" id="3.40.50.10610">
    <property type="entry name" value="ABC-type transport auxiliary lipoprotein component"/>
    <property type="match status" value="1"/>
</dbReference>
<reference evidence="3" key="1">
    <citation type="submission" date="2010-02" db="EMBL/GenBank/DDBJ databases">
        <title>Complete sequence of Desulfurivibrio alkaliphilus AHT2.</title>
        <authorList>
            <consortium name="US DOE Joint Genome Institute"/>
            <person name="Pitluck S."/>
            <person name="Chertkov O."/>
            <person name="Detter J.C."/>
            <person name="Han C."/>
            <person name="Tapia R."/>
            <person name="Larimer F."/>
            <person name="Land M."/>
            <person name="Hauser L."/>
            <person name="Kyrpides N."/>
            <person name="Mikhailova N."/>
            <person name="Sorokin D.Y."/>
            <person name="Muyzer G."/>
            <person name="Woyke T."/>
        </authorList>
    </citation>
    <scope>NUCLEOTIDE SEQUENCE [LARGE SCALE GENOMIC DNA]</scope>
    <source>
        <strain evidence="3">DSM 19089 / UNIQEM U267 / AHT2</strain>
    </source>
</reference>
<proteinExistence type="predicted"/>
<dbReference type="eggNOG" id="ENOG5032R9P">
    <property type="taxonomic scope" value="Bacteria"/>
</dbReference>
<dbReference type="KEGG" id="dak:DaAHT2_0400"/>
<keyword evidence="3" id="KW-1185">Reference proteome</keyword>
<dbReference type="STRING" id="589865.DaAHT2_0400"/>
<protein>
    <recommendedName>
        <fullName evidence="4">FlgD Ig-like domain-containing protein</fullName>
    </recommendedName>
</protein>
<sequence length="529" mass="59039">MVTGMSVNPAITASSRKHRRPWLLCGGVLTISLMLVLSWPAPPPAAAAPLPPVAVFPLQELKRDGSDVNLEFTNWLAQTLAAAGNEIIDQRTVINFMAFNRIRTAGYLESFYLHRAGEELGVPLVLLGTVSQLREQPLPSLGLTLQLVRTSDARTIWSYVGHLSAADVRRPLAVGEPGSVAELRALLARDLLEQWPWAQIRELRRASMIHLDSVLLQPQYVRPGEEVQVQVRLRSEWLPHSAPRIFFLADDQVHAAVRHQDGSYRASWPAGDKDGRFPVNLMLEWTHYNRRETAALGAYLVDGSPPLLTLELKGEINGDETPMFRNRLLIQPRLLVPKPLAKWRLSFEDESGHTVGSMEQPGNLPEVLVWQGMGNEGRLYSGTYQVVVEVQDLAGNRQRVSQPVELQRSTPGVALSAAREEQEIMVDLRQHDGRVPLDFWRLETWTREGRLLKTAEGRELPARVELALPSAEAGEAGAEIQGRLVVRDVLGNQSRRDLNDFFRTAAGRPPAQEAEEQPAGMSESWVDEF</sequence>
<evidence type="ECO:0008006" key="4">
    <source>
        <dbReference type="Google" id="ProtNLM"/>
    </source>
</evidence>
<organism evidence="2 3">
    <name type="scientific">Desulfurivibrio alkaliphilus (strain DSM 19089 / UNIQEM U267 / AHT2)</name>
    <dbReference type="NCBI Taxonomy" id="589865"/>
    <lineage>
        <taxon>Bacteria</taxon>
        <taxon>Pseudomonadati</taxon>
        <taxon>Thermodesulfobacteriota</taxon>
        <taxon>Desulfobulbia</taxon>
        <taxon>Desulfobulbales</taxon>
        <taxon>Desulfobulbaceae</taxon>
        <taxon>Desulfurivibrio</taxon>
    </lineage>
</organism>
<name>D6YZU9_DESAT</name>
<dbReference type="EMBL" id="CP001940">
    <property type="protein sequence ID" value="ADH85106.1"/>
    <property type="molecule type" value="Genomic_DNA"/>
</dbReference>
<accession>D6YZU9</accession>